<comment type="caution">
    <text evidence="1">The sequence shown here is derived from an EMBL/GenBank/DDBJ whole genome shotgun (WGS) entry which is preliminary data.</text>
</comment>
<keyword evidence="2" id="KW-1185">Reference proteome</keyword>
<reference evidence="1 2" key="1">
    <citation type="submission" date="2023-07" db="EMBL/GenBank/DDBJ databases">
        <title>Genomic Encyclopedia of Type Strains, Phase IV (KMG-IV): sequencing the most valuable type-strain genomes for metagenomic binning, comparative biology and taxonomic classification.</title>
        <authorList>
            <person name="Goeker M."/>
        </authorList>
    </citation>
    <scope>NUCLEOTIDE SEQUENCE [LARGE SCALE GENOMIC DNA]</scope>
    <source>
        <strain evidence="1 2">DSM 12751</strain>
    </source>
</reference>
<name>A0ABT9W4M6_9BACI</name>
<evidence type="ECO:0000313" key="1">
    <source>
        <dbReference type="EMBL" id="MDQ0168202.1"/>
    </source>
</evidence>
<sequence>MSNYSSRTVFLAMQDKETAENLVKITHRTTQLQRDLLVHRHNLSDSSKSVIQKQIRLLKLQRDYILSFFDGTQTEKMEVI</sequence>
<evidence type="ECO:0000313" key="2">
    <source>
        <dbReference type="Proteomes" id="UP001235840"/>
    </source>
</evidence>
<accession>A0ABT9W4M6</accession>
<protein>
    <recommendedName>
        <fullName evidence="3">Transposase</fullName>
    </recommendedName>
</protein>
<proteinExistence type="predicted"/>
<evidence type="ECO:0008006" key="3">
    <source>
        <dbReference type="Google" id="ProtNLM"/>
    </source>
</evidence>
<dbReference type="EMBL" id="JAUSTY010000025">
    <property type="protein sequence ID" value="MDQ0168202.1"/>
    <property type="molecule type" value="Genomic_DNA"/>
</dbReference>
<organism evidence="1 2">
    <name type="scientific">Caldalkalibacillus horti</name>
    <dbReference type="NCBI Taxonomy" id="77523"/>
    <lineage>
        <taxon>Bacteria</taxon>
        <taxon>Bacillati</taxon>
        <taxon>Bacillota</taxon>
        <taxon>Bacilli</taxon>
        <taxon>Bacillales</taxon>
        <taxon>Bacillaceae</taxon>
        <taxon>Caldalkalibacillus</taxon>
    </lineage>
</organism>
<dbReference type="RefSeq" id="WP_307397762.1">
    <property type="nucleotide sequence ID" value="NZ_BAAADK010000020.1"/>
</dbReference>
<gene>
    <name evidence="1" type="ORF">J2S11_004154</name>
</gene>
<dbReference type="Proteomes" id="UP001235840">
    <property type="component" value="Unassembled WGS sequence"/>
</dbReference>